<protein>
    <submittedName>
        <fullName evidence="2">Putative integral membrane protein</fullName>
    </submittedName>
</protein>
<gene>
    <name evidence="2" type="ORF">JCM19232_2446</name>
</gene>
<dbReference type="InterPro" id="IPR019286">
    <property type="entry name" value="DUF2339_TM"/>
</dbReference>
<reference evidence="2 3" key="2">
    <citation type="submission" date="2015-01" db="EMBL/GenBank/DDBJ databases">
        <authorList>
            <consortium name="NBRP consortium"/>
            <person name="Sawabe T."/>
            <person name="Meirelles P."/>
            <person name="Feng G."/>
            <person name="Sayaka M."/>
            <person name="Hattori M."/>
            <person name="Ohkuma M."/>
        </authorList>
    </citation>
    <scope>NUCLEOTIDE SEQUENCE [LARGE SCALE GENOMIC DNA]</scope>
    <source>
        <strain evidence="2 3">JCM19232</strain>
    </source>
</reference>
<evidence type="ECO:0000256" key="1">
    <source>
        <dbReference type="SAM" id="Phobius"/>
    </source>
</evidence>
<feature type="transmembrane region" description="Helical" evidence="1">
    <location>
        <begin position="176"/>
        <end position="198"/>
    </location>
</feature>
<dbReference type="EMBL" id="BBSA01000009">
    <property type="protein sequence ID" value="GAM63466.1"/>
    <property type="molecule type" value="Genomic_DNA"/>
</dbReference>
<keyword evidence="1" id="KW-0472">Membrane</keyword>
<evidence type="ECO:0000313" key="3">
    <source>
        <dbReference type="Proteomes" id="UP000031670"/>
    </source>
</evidence>
<evidence type="ECO:0000313" key="2">
    <source>
        <dbReference type="EMBL" id="GAM63466.1"/>
    </source>
</evidence>
<comment type="caution">
    <text evidence="2">The sequence shown here is derived from an EMBL/GenBank/DDBJ whole genome shotgun (WGS) entry which is preliminary data.</text>
</comment>
<organism evidence="2 3">
    <name type="scientific">Vibrio ishigakensis</name>
    <dbReference type="NCBI Taxonomy" id="1481914"/>
    <lineage>
        <taxon>Bacteria</taxon>
        <taxon>Pseudomonadati</taxon>
        <taxon>Pseudomonadota</taxon>
        <taxon>Gammaproteobacteria</taxon>
        <taxon>Vibrionales</taxon>
        <taxon>Vibrionaceae</taxon>
        <taxon>Vibrio</taxon>
    </lineage>
</organism>
<sequence>MFLAKYAIEAGLISAEARVVLGFTFGICLLAIAEYLMRYPERFNIQSTQVSAALASAGIITCFSMMVVSTHYYKFIPPTPALFATLLVTSVATFMALRFGPIVAFIGVIGSYAVPALFWSNELTLLELSLFVTFISSSAIYINSKVNSRYLWHLSFIGHFSYLLLAIFLSKSGNEVAVLLSFSFASLYLFTLSPVMGWRLNGQNQKPLPLKFCLCPAKNKRGCFARYHLSGSIMLFGVTSQN</sequence>
<name>A0A0B8PAS4_9VIBR</name>
<reference evidence="2 3" key="1">
    <citation type="submission" date="2015-01" db="EMBL/GenBank/DDBJ databases">
        <title>Vibrio sp. C5 JCM 19232 whole genome shotgun sequence.</title>
        <authorList>
            <person name="Sawabe T."/>
            <person name="Meirelles P."/>
            <person name="Feng G."/>
            <person name="Sayaka M."/>
            <person name="Hattori M."/>
            <person name="Ohkuma M."/>
        </authorList>
    </citation>
    <scope>NUCLEOTIDE SEQUENCE [LARGE SCALE GENOMIC DNA]</scope>
    <source>
        <strain evidence="2 3">JCM19232</strain>
    </source>
</reference>
<dbReference type="AlphaFoldDB" id="A0A0B8PAS4"/>
<feature type="transmembrane region" description="Helical" evidence="1">
    <location>
        <begin position="20"/>
        <end position="38"/>
    </location>
</feature>
<dbReference type="Proteomes" id="UP000031670">
    <property type="component" value="Unassembled WGS sequence"/>
</dbReference>
<proteinExistence type="predicted"/>
<dbReference type="PANTHER" id="PTHR38434">
    <property type="entry name" value="BLL2549 PROTEIN"/>
    <property type="match status" value="1"/>
</dbReference>
<dbReference type="Pfam" id="PF10101">
    <property type="entry name" value="DUF2339"/>
    <property type="match status" value="1"/>
</dbReference>
<accession>A0A0B8PAS4</accession>
<dbReference type="PANTHER" id="PTHR38434:SF1">
    <property type="entry name" value="BLL2549 PROTEIN"/>
    <property type="match status" value="1"/>
</dbReference>
<keyword evidence="1" id="KW-0812">Transmembrane</keyword>
<feature type="transmembrane region" description="Helical" evidence="1">
    <location>
        <begin position="150"/>
        <end position="170"/>
    </location>
</feature>
<feature type="transmembrane region" description="Helical" evidence="1">
    <location>
        <begin position="50"/>
        <end position="73"/>
    </location>
</feature>
<keyword evidence="1" id="KW-1133">Transmembrane helix</keyword>